<feature type="transmembrane region" description="Helical" evidence="7">
    <location>
        <begin position="383"/>
        <end position="404"/>
    </location>
</feature>
<evidence type="ECO:0000259" key="8">
    <source>
        <dbReference type="PROSITE" id="PS50850"/>
    </source>
</evidence>
<dbReference type="GO" id="GO:0022857">
    <property type="term" value="F:transmembrane transporter activity"/>
    <property type="evidence" value="ECO:0007669"/>
    <property type="project" value="InterPro"/>
</dbReference>
<feature type="region of interest" description="Disordered" evidence="6">
    <location>
        <begin position="1"/>
        <end position="24"/>
    </location>
</feature>
<evidence type="ECO:0000256" key="3">
    <source>
        <dbReference type="ARBA" id="ARBA00022692"/>
    </source>
</evidence>
<dbReference type="PANTHER" id="PTHR23513">
    <property type="entry name" value="INTEGRAL MEMBRANE EFFLUX PROTEIN-RELATED"/>
    <property type="match status" value="1"/>
</dbReference>
<dbReference type="Gene3D" id="1.20.1250.20">
    <property type="entry name" value="MFS general substrate transporter like domains"/>
    <property type="match status" value="1"/>
</dbReference>
<keyword evidence="3 7" id="KW-0812">Transmembrane</keyword>
<feature type="compositionally biased region" description="Low complexity" evidence="6">
    <location>
        <begin position="1"/>
        <end position="14"/>
    </location>
</feature>
<feature type="transmembrane region" description="Helical" evidence="7">
    <location>
        <begin position="62"/>
        <end position="87"/>
    </location>
</feature>
<evidence type="ECO:0000256" key="4">
    <source>
        <dbReference type="ARBA" id="ARBA00022989"/>
    </source>
</evidence>
<dbReference type="EMBL" id="CP001819">
    <property type="protein sequence ID" value="ACZ23559.1"/>
    <property type="molecule type" value="Genomic_DNA"/>
</dbReference>
<feature type="transmembrane region" description="Helical" evidence="7">
    <location>
        <begin position="108"/>
        <end position="130"/>
    </location>
</feature>
<feature type="transmembrane region" description="Helical" evidence="7">
    <location>
        <begin position="348"/>
        <end position="371"/>
    </location>
</feature>
<dbReference type="RefSeq" id="WP_012868627.1">
    <property type="nucleotide sequence ID" value="NC_013521.1"/>
</dbReference>
<dbReference type="STRING" id="446469.Sked_36730"/>
<gene>
    <name evidence="9" type="ordered locus">Sked_36730</name>
</gene>
<comment type="subcellular location">
    <subcellularLocation>
        <location evidence="1">Cell membrane</location>
        <topology evidence="1">Multi-pass membrane protein</topology>
    </subcellularLocation>
</comment>
<dbReference type="InterPro" id="IPR011701">
    <property type="entry name" value="MFS"/>
</dbReference>
<evidence type="ECO:0000256" key="2">
    <source>
        <dbReference type="ARBA" id="ARBA00022475"/>
    </source>
</evidence>
<proteinExistence type="predicted"/>
<dbReference type="eggNOG" id="COG0477">
    <property type="taxonomic scope" value="Bacteria"/>
</dbReference>
<feature type="transmembrane region" description="Helical" evidence="7">
    <location>
        <begin position="324"/>
        <end position="342"/>
    </location>
</feature>
<evidence type="ECO:0000256" key="6">
    <source>
        <dbReference type="SAM" id="MobiDB-lite"/>
    </source>
</evidence>
<evidence type="ECO:0000256" key="5">
    <source>
        <dbReference type="ARBA" id="ARBA00023136"/>
    </source>
</evidence>
<reference evidence="9 10" key="1">
    <citation type="journal article" date="2009" name="Stand. Genomic Sci.">
        <title>Complete genome sequence of Sanguibacter keddieii type strain (ST-74).</title>
        <authorList>
            <person name="Ivanova N."/>
            <person name="Sikorski J."/>
            <person name="Sims D."/>
            <person name="Brettin T."/>
            <person name="Detter J.C."/>
            <person name="Han C."/>
            <person name="Lapidus A."/>
            <person name="Copeland A."/>
            <person name="Glavina Del Rio T."/>
            <person name="Nolan M."/>
            <person name="Chen F."/>
            <person name="Lucas S."/>
            <person name="Tice H."/>
            <person name="Cheng J.F."/>
            <person name="Bruce D."/>
            <person name="Goodwin L."/>
            <person name="Pitluck S."/>
            <person name="Pati A."/>
            <person name="Mavromatis K."/>
            <person name="Chen A."/>
            <person name="Palaniappan K."/>
            <person name="D'haeseleer P."/>
            <person name="Chain P."/>
            <person name="Bristow J."/>
            <person name="Eisen J.A."/>
            <person name="Markowitz V."/>
            <person name="Hugenholtz P."/>
            <person name="Goker M."/>
            <person name="Pukall R."/>
            <person name="Klenk H.P."/>
            <person name="Kyrpides N.C."/>
        </authorList>
    </citation>
    <scope>NUCLEOTIDE SEQUENCE [LARGE SCALE GENOMIC DNA]</scope>
    <source>
        <strain evidence="10">ATCC 51767 / DSM 10542 / NCFB 3025 / ST-74</strain>
    </source>
</reference>
<evidence type="ECO:0000313" key="10">
    <source>
        <dbReference type="Proteomes" id="UP000000322"/>
    </source>
</evidence>
<dbReference type="Proteomes" id="UP000000322">
    <property type="component" value="Chromosome"/>
</dbReference>
<dbReference type="InterPro" id="IPR020846">
    <property type="entry name" value="MFS_dom"/>
</dbReference>
<feature type="transmembrane region" description="Helical" evidence="7">
    <location>
        <begin position="30"/>
        <end position="56"/>
    </location>
</feature>
<evidence type="ECO:0000256" key="7">
    <source>
        <dbReference type="SAM" id="Phobius"/>
    </source>
</evidence>
<feature type="transmembrane region" description="Helical" evidence="7">
    <location>
        <begin position="410"/>
        <end position="431"/>
    </location>
</feature>
<dbReference type="CDD" id="cd06173">
    <property type="entry name" value="MFS_MefA_like"/>
    <property type="match status" value="1"/>
</dbReference>
<keyword evidence="4 7" id="KW-1133">Transmembrane helix</keyword>
<accession>D1BG42</accession>
<dbReference type="KEGG" id="ske:Sked_36730"/>
<keyword evidence="2" id="KW-1003">Cell membrane</keyword>
<keyword evidence="5 7" id="KW-0472">Membrane</keyword>
<dbReference type="InterPro" id="IPR036259">
    <property type="entry name" value="MFS_trans_sf"/>
</dbReference>
<feature type="transmembrane region" description="Helical" evidence="7">
    <location>
        <begin position="178"/>
        <end position="208"/>
    </location>
</feature>
<keyword evidence="10" id="KW-1185">Reference proteome</keyword>
<name>D1BG42_SANKS</name>
<dbReference type="HOGENOM" id="CLU_034180_2_1_11"/>
<dbReference type="Pfam" id="PF07690">
    <property type="entry name" value="MFS_1"/>
    <property type="match status" value="1"/>
</dbReference>
<sequence>MTRAAAPRVTAPPGRGAGPAGSPARRRTPLVALLGAQVIATGGNVVTLVALPLYVLAETGSASMAGVLAVVTTVPVVLGGAFGGVLVDRVGYRRSSVVSDLVGGVTIGMVPLLHVTVGLPFWALLVLVFATGLLDTPGQGARTALVPEAAALAGVPLERAMGWWGAGSRSATLLGGPVAGLLVATLGAVPALVVNAATFALSALVVVLGVPRALRPTVEAAAPATTVGTAAATAAGDREGYWAALRAGVAVIWRVPLLRAVVLLVMVTNALDVARANVLVPIYADRVLGGAQALGLIVGAMGLGAFAGALLFSAVGPRLPRRATFAWGFLLAGGPSMLVFALQPSLVWCLVATALAGLAAGALNPIIGTVLLEEVPASMRARVSGAVSAGAWAAMPVGALAAGVLVEQVGLVACFVGFGVVYVLVTLVPFLPTPWRAMDRRAVGPG</sequence>
<feature type="domain" description="Major facilitator superfamily (MFS) profile" evidence="8">
    <location>
        <begin position="258"/>
        <end position="446"/>
    </location>
</feature>
<evidence type="ECO:0000313" key="9">
    <source>
        <dbReference type="EMBL" id="ACZ23559.1"/>
    </source>
</evidence>
<feature type="transmembrane region" description="Helical" evidence="7">
    <location>
        <begin position="251"/>
        <end position="271"/>
    </location>
</feature>
<protein>
    <submittedName>
        <fullName evidence="9">Major Facilitator Superfamily transporter</fullName>
    </submittedName>
</protein>
<organism evidence="9 10">
    <name type="scientific">Sanguibacter keddieii (strain ATCC 51767 / DSM 10542 / NCFB 3025 / ST-74)</name>
    <dbReference type="NCBI Taxonomy" id="446469"/>
    <lineage>
        <taxon>Bacteria</taxon>
        <taxon>Bacillati</taxon>
        <taxon>Actinomycetota</taxon>
        <taxon>Actinomycetes</taxon>
        <taxon>Micrococcales</taxon>
        <taxon>Sanguibacteraceae</taxon>
        <taxon>Sanguibacter</taxon>
    </lineage>
</organism>
<dbReference type="SUPFAM" id="SSF103473">
    <property type="entry name" value="MFS general substrate transporter"/>
    <property type="match status" value="1"/>
</dbReference>
<dbReference type="AlphaFoldDB" id="D1BG42"/>
<evidence type="ECO:0000256" key="1">
    <source>
        <dbReference type="ARBA" id="ARBA00004651"/>
    </source>
</evidence>
<dbReference type="PANTHER" id="PTHR23513:SF6">
    <property type="entry name" value="MAJOR FACILITATOR SUPERFAMILY ASSOCIATED DOMAIN-CONTAINING PROTEIN"/>
    <property type="match status" value="1"/>
</dbReference>
<dbReference type="GO" id="GO:0005886">
    <property type="term" value="C:plasma membrane"/>
    <property type="evidence" value="ECO:0007669"/>
    <property type="project" value="UniProtKB-SubCell"/>
</dbReference>
<dbReference type="PROSITE" id="PS50850">
    <property type="entry name" value="MFS"/>
    <property type="match status" value="1"/>
</dbReference>
<feature type="transmembrane region" description="Helical" evidence="7">
    <location>
        <begin position="291"/>
        <end position="312"/>
    </location>
</feature>